<evidence type="ECO:0008006" key="3">
    <source>
        <dbReference type="Google" id="ProtNLM"/>
    </source>
</evidence>
<proteinExistence type="predicted"/>
<gene>
    <name evidence="1" type="ORF">G3572_17660</name>
</gene>
<reference evidence="1 2" key="1">
    <citation type="submission" date="2020-02" db="EMBL/GenBank/DDBJ databases">
        <title>Rhodobacter algicola sp. nov., isolated from microalga culture.</title>
        <authorList>
            <person name="Park C.-Y."/>
        </authorList>
    </citation>
    <scope>NUCLEOTIDE SEQUENCE [LARGE SCALE GENOMIC DNA]</scope>
    <source>
        <strain evidence="1 2">ETT8</strain>
    </source>
</reference>
<accession>A0A6B3RY34</accession>
<evidence type="ECO:0000313" key="2">
    <source>
        <dbReference type="Proteomes" id="UP000481421"/>
    </source>
</evidence>
<organism evidence="1 2">
    <name type="scientific">Pseudotabrizicola algicola</name>
    <dbReference type="NCBI Taxonomy" id="2709381"/>
    <lineage>
        <taxon>Bacteria</taxon>
        <taxon>Pseudomonadati</taxon>
        <taxon>Pseudomonadota</taxon>
        <taxon>Alphaproteobacteria</taxon>
        <taxon>Rhodobacterales</taxon>
        <taxon>Paracoccaceae</taxon>
        <taxon>Pseudotabrizicola</taxon>
    </lineage>
</organism>
<protein>
    <recommendedName>
        <fullName evidence="3">Translocase</fullName>
    </recommendedName>
</protein>
<evidence type="ECO:0000313" key="1">
    <source>
        <dbReference type="EMBL" id="NEX48039.1"/>
    </source>
</evidence>
<dbReference type="AlphaFoldDB" id="A0A6B3RY34"/>
<dbReference type="EMBL" id="JAAIKE010000007">
    <property type="protein sequence ID" value="NEX48039.1"/>
    <property type="molecule type" value="Genomic_DNA"/>
</dbReference>
<comment type="caution">
    <text evidence="1">The sequence shown here is derived from an EMBL/GenBank/DDBJ whole genome shotgun (WGS) entry which is preliminary data.</text>
</comment>
<dbReference type="RefSeq" id="WP_164614363.1">
    <property type="nucleotide sequence ID" value="NZ_JAAIKE010000007.1"/>
</dbReference>
<keyword evidence="2" id="KW-1185">Reference proteome</keyword>
<name>A0A6B3RY34_9RHOB</name>
<sequence length="332" mass="33639">MNLQRKLTLMVATGAIALGAGHYVQEKAGDRANAEPRDLIVSDIKPVAAGPGDTAPSPARAESPVLPAEAAPIFGSLPPLAAPPAEPAAPVERLAAADPAPAETPAPLPAPDLAASDCDVKFDLVPQSGAVIGLSLLAPCHADQRVVVKHAGLAVTARTSGSGALSTTLPALTGLAVVEVGFADGTKAQASLPVPDFANVQRFAVQWQDKDSFQLHAFENGAGYNQPGHISAAFTGTSGETGSVLTLGDPSVALPLLAEVYTFGPTTAVDLVLEAAVTDATCNREILGEAILATGGSVEITDLNVSMPTCDAVGDILVLKNLLQDMTLAIAD</sequence>
<dbReference type="Proteomes" id="UP000481421">
    <property type="component" value="Unassembled WGS sequence"/>
</dbReference>